<dbReference type="CDD" id="cd05403">
    <property type="entry name" value="NT_KNTase_like"/>
    <property type="match status" value="1"/>
</dbReference>
<evidence type="ECO:0000256" key="6">
    <source>
        <dbReference type="ARBA" id="ARBA00022741"/>
    </source>
</evidence>
<dbReference type="EMBL" id="VORB01000006">
    <property type="protein sequence ID" value="TXC78695.1"/>
    <property type="molecule type" value="Genomic_DNA"/>
</dbReference>
<evidence type="ECO:0000256" key="3">
    <source>
        <dbReference type="ARBA" id="ARBA00022679"/>
    </source>
</evidence>
<evidence type="ECO:0000256" key="2">
    <source>
        <dbReference type="ARBA" id="ARBA00022649"/>
    </source>
</evidence>
<keyword evidence="2" id="KW-1277">Toxin-antitoxin system</keyword>
<evidence type="ECO:0000256" key="7">
    <source>
        <dbReference type="ARBA" id="ARBA00022840"/>
    </source>
</evidence>
<dbReference type="GO" id="GO:0005524">
    <property type="term" value="F:ATP binding"/>
    <property type="evidence" value="ECO:0007669"/>
    <property type="project" value="UniProtKB-KW"/>
</dbReference>
<dbReference type="InterPro" id="IPR043519">
    <property type="entry name" value="NT_sf"/>
</dbReference>
<gene>
    <name evidence="11" type="ORF">FRX97_08230</name>
</gene>
<evidence type="ECO:0000259" key="10">
    <source>
        <dbReference type="Pfam" id="PF01909"/>
    </source>
</evidence>
<dbReference type="OrthoDB" id="9809668at2"/>
<dbReference type="InterPro" id="IPR052038">
    <property type="entry name" value="Type-VII_TA_antitoxin"/>
</dbReference>
<dbReference type="InterPro" id="IPR002934">
    <property type="entry name" value="Polymerase_NTP_transf_dom"/>
</dbReference>
<dbReference type="PANTHER" id="PTHR33571">
    <property type="entry name" value="SSL8005 PROTEIN"/>
    <property type="match status" value="1"/>
</dbReference>
<dbReference type="SUPFAM" id="SSF81301">
    <property type="entry name" value="Nucleotidyltransferase"/>
    <property type="match status" value="1"/>
</dbReference>
<keyword evidence="3 11" id="KW-0808">Transferase</keyword>
<dbReference type="Gene3D" id="3.30.460.10">
    <property type="entry name" value="Beta Polymerase, domain 2"/>
    <property type="match status" value="1"/>
</dbReference>
<keyword evidence="6" id="KW-0547">Nucleotide-binding</keyword>
<comment type="cofactor">
    <cofactor evidence="1">
        <name>Mg(2+)</name>
        <dbReference type="ChEBI" id="CHEBI:18420"/>
    </cofactor>
</comment>
<evidence type="ECO:0000256" key="1">
    <source>
        <dbReference type="ARBA" id="ARBA00001946"/>
    </source>
</evidence>
<comment type="similarity">
    <text evidence="9">Belongs to the MntA antitoxin family.</text>
</comment>
<dbReference type="GO" id="GO:0046872">
    <property type="term" value="F:metal ion binding"/>
    <property type="evidence" value="ECO:0007669"/>
    <property type="project" value="UniProtKB-KW"/>
</dbReference>
<name>A0A5C6V532_9FLAO</name>
<evidence type="ECO:0000256" key="8">
    <source>
        <dbReference type="ARBA" id="ARBA00022842"/>
    </source>
</evidence>
<accession>A0A5C6V532</accession>
<sequence length="96" mass="10845">MKSLEEIKSQLAQLKTELSKKYPIASMAIFGSVARSEATENSDIDILVEFDGKIGSRFISLANELESSLKNRVDLVSRKGIKQKYFERIKSDLVYV</sequence>
<keyword evidence="7" id="KW-0067">ATP-binding</keyword>
<evidence type="ECO:0000313" key="12">
    <source>
        <dbReference type="Proteomes" id="UP000321168"/>
    </source>
</evidence>
<proteinExistence type="inferred from homology"/>
<evidence type="ECO:0000313" key="11">
    <source>
        <dbReference type="EMBL" id="TXC78695.1"/>
    </source>
</evidence>
<evidence type="ECO:0000256" key="5">
    <source>
        <dbReference type="ARBA" id="ARBA00022723"/>
    </source>
</evidence>
<dbReference type="RefSeq" id="WP_147014722.1">
    <property type="nucleotide sequence ID" value="NZ_VORB01000006.1"/>
</dbReference>
<dbReference type="Proteomes" id="UP000321168">
    <property type="component" value="Unassembled WGS sequence"/>
</dbReference>
<comment type="caution">
    <text evidence="11">The sequence shown here is derived from an EMBL/GenBank/DDBJ whole genome shotgun (WGS) entry which is preliminary data.</text>
</comment>
<evidence type="ECO:0000256" key="4">
    <source>
        <dbReference type="ARBA" id="ARBA00022695"/>
    </source>
</evidence>
<dbReference type="PANTHER" id="PTHR33571:SF14">
    <property type="entry name" value="PROTEIN ADENYLYLTRANSFERASE MJ0435-RELATED"/>
    <property type="match status" value="1"/>
</dbReference>
<reference evidence="11 12" key="1">
    <citation type="submission" date="2019-08" db="EMBL/GenBank/DDBJ databases">
        <title>Genome of Luteibaculum oceani JCM 18817.</title>
        <authorList>
            <person name="Bowman J.P."/>
        </authorList>
    </citation>
    <scope>NUCLEOTIDE SEQUENCE [LARGE SCALE GENOMIC DNA]</scope>
    <source>
        <strain evidence="11 12">JCM 18817</strain>
    </source>
</reference>
<dbReference type="Pfam" id="PF01909">
    <property type="entry name" value="NTP_transf_2"/>
    <property type="match status" value="1"/>
</dbReference>
<dbReference type="AlphaFoldDB" id="A0A5C6V532"/>
<keyword evidence="8" id="KW-0460">Magnesium</keyword>
<protein>
    <submittedName>
        <fullName evidence="11">Nucleotidyltransferase family protein</fullName>
    </submittedName>
</protein>
<organism evidence="11 12">
    <name type="scientific">Luteibaculum oceani</name>
    <dbReference type="NCBI Taxonomy" id="1294296"/>
    <lineage>
        <taxon>Bacteria</taxon>
        <taxon>Pseudomonadati</taxon>
        <taxon>Bacteroidota</taxon>
        <taxon>Flavobacteriia</taxon>
        <taxon>Flavobacteriales</taxon>
        <taxon>Luteibaculaceae</taxon>
        <taxon>Luteibaculum</taxon>
    </lineage>
</organism>
<dbReference type="GO" id="GO:0016779">
    <property type="term" value="F:nucleotidyltransferase activity"/>
    <property type="evidence" value="ECO:0007669"/>
    <property type="project" value="UniProtKB-KW"/>
</dbReference>
<evidence type="ECO:0000256" key="9">
    <source>
        <dbReference type="ARBA" id="ARBA00038276"/>
    </source>
</evidence>
<feature type="domain" description="Polymerase nucleotidyl transferase" evidence="10">
    <location>
        <begin position="12"/>
        <end position="88"/>
    </location>
</feature>
<keyword evidence="12" id="KW-1185">Reference proteome</keyword>
<keyword evidence="5" id="KW-0479">Metal-binding</keyword>
<keyword evidence="4" id="KW-0548">Nucleotidyltransferase</keyword>